<evidence type="ECO:0000313" key="1">
    <source>
        <dbReference type="EMBL" id="SLN26333.1"/>
    </source>
</evidence>
<reference evidence="1 2" key="1">
    <citation type="submission" date="2017-03" db="EMBL/GenBank/DDBJ databases">
        <authorList>
            <person name="Afonso C.L."/>
            <person name="Miller P.J."/>
            <person name="Scott M.A."/>
            <person name="Spackman E."/>
            <person name="Goraichik I."/>
            <person name="Dimitrov K.M."/>
            <person name="Suarez D.L."/>
            <person name="Swayne D.E."/>
        </authorList>
    </citation>
    <scope>NUCLEOTIDE SEQUENCE [LARGE SCALE GENOMIC DNA]</scope>
    <source>
        <strain evidence="1 2">CECT 7639</strain>
    </source>
</reference>
<gene>
    <name evidence="1" type="ORF">TRL7639_00955</name>
</gene>
<organism evidence="1 2">
    <name type="scientific">Falsiruegeria litorea R37</name>
    <dbReference type="NCBI Taxonomy" id="1200284"/>
    <lineage>
        <taxon>Bacteria</taxon>
        <taxon>Pseudomonadati</taxon>
        <taxon>Pseudomonadota</taxon>
        <taxon>Alphaproteobacteria</taxon>
        <taxon>Rhodobacterales</taxon>
        <taxon>Roseobacteraceae</taxon>
        <taxon>Falsiruegeria</taxon>
    </lineage>
</organism>
<dbReference type="Proteomes" id="UP000193077">
    <property type="component" value="Unassembled WGS sequence"/>
</dbReference>
<name>A0A1Y5RVP6_9RHOB</name>
<protein>
    <submittedName>
        <fullName evidence="1">Uncharacterized protein</fullName>
    </submittedName>
</protein>
<keyword evidence="2" id="KW-1185">Reference proteome</keyword>
<sequence>MLAQVQDPQVRQAWTKEYPAMNYKNAAVGLAPIAYKLGAFLSHPIGRTALCEPRQPLRFRQIMDSRQILIVNLAKGQLDADIANVHGGLLVSSLMHAALSNSPNSTSRAIPIALRLASARETTG</sequence>
<dbReference type="AlphaFoldDB" id="A0A1Y5RVP6"/>
<evidence type="ECO:0000313" key="2">
    <source>
        <dbReference type="Proteomes" id="UP000193077"/>
    </source>
</evidence>
<accession>A0A1Y5RVP6</accession>
<proteinExistence type="predicted"/>
<dbReference type="EMBL" id="FWFO01000001">
    <property type="protein sequence ID" value="SLN26333.1"/>
    <property type="molecule type" value="Genomic_DNA"/>
</dbReference>